<dbReference type="EMBL" id="BAABBE010000080">
    <property type="protein sequence ID" value="GAA3689416.1"/>
    <property type="molecule type" value="Genomic_DNA"/>
</dbReference>
<accession>A0ABP7CF90</accession>
<sequence length="493" mass="52976">MFEIAIIGGGPSAACVVAAMAYRIAPEIPINVTVFEPGPNLWRGRVFQPDGDEVLANVPMEDMSAVAWDPEHGVRWFHENGLGDLAADTTVPRRHQVGRYLEDTAEQAIAAMRAAGSNVEIRTSTVTSLEMDEGKFWTHGDDWKAGSFDQVVLCLGATPSYDHYKLSSSAGYIADAYPLREALIDVPEQASVGIVGSGLTAIDVVMGLRARGHRGPITLGSRNGHLPSVRQRPARHKLQHLTVRRIEEVTAANGGLSFDDVVELAKAELVAVGTSIAKIAADFSCTTPAVTRLRNDLVRAMEDRDPGWPVLRDGMVACGQDAWYLLSDADKMRVRAWHQTLMRHCCPMPPANAALLLNMFHSGQLAITGGVRSILPRSTGGFDIDAERPAVVDVVISASTPAKHEIPPAARPLVASMESQGLVAAHPFGGVRVDRITSRLVSRRGVADSKLHALGDLTNGAYLFTFGMPVLAARADCIAMDIAATMGLFPKRS</sequence>
<protein>
    <submittedName>
        <fullName evidence="2">FAD/NAD(P)-binding domain-containing protein</fullName>
    </submittedName>
</protein>
<dbReference type="InterPro" id="IPR038732">
    <property type="entry name" value="HpyO/CreE_NAD-binding"/>
</dbReference>
<proteinExistence type="predicted"/>
<evidence type="ECO:0000313" key="3">
    <source>
        <dbReference type="Proteomes" id="UP001500711"/>
    </source>
</evidence>
<name>A0ABP7CF90_9PSEU</name>
<dbReference type="Gene3D" id="3.50.50.60">
    <property type="entry name" value="FAD/NAD(P)-binding domain"/>
    <property type="match status" value="1"/>
</dbReference>
<evidence type="ECO:0000313" key="2">
    <source>
        <dbReference type="EMBL" id="GAA3689416.1"/>
    </source>
</evidence>
<keyword evidence="3" id="KW-1185">Reference proteome</keyword>
<dbReference type="Pfam" id="PF13454">
    <property type="entry name" value="NAD_binding_9"/>
    <property type="match status" value="1"/>
</dbReference>
<dbReference type="Proteomes" id="UP001500711">
    <property type="component" value="Unassembled WGS sequence"/>
</dbReference>
<reference evidence="3" key="1">
    <citation type="journal article" date="2019" name="Int. J. Syst. Evol. Microbiol.">
        <title>The Global Catalogue of Microorganisms (GCM) 10K type strain sequencing project: providing services to taxonomists for standard genome sequencing and annotation.</title>
        <authorList>
            <consortium name="The Broad Institute Genomics Platform"/>
            <consortium name="The Broad Institute Genome Sequencing Center for Infectious Disease"/>
            <person name="Wu L."/>
            <person name="Ma J."/>
        </authorList>
    </citation>
    <scope>NUCLEOTIDE SEQUENCE [LARGE SCALE GENOMIC DNA]</scope>
    <source>
        <strain evidence="3">JCM 17494</strain>
    </source>
</reference>
<dbReference type="InterPro" id="IPR036188">
    <property type="entry name" value="FAD/NAD-bd_sf"/>
</dbReference>
<dbReference type="PANTHER" id="PTHR40254">
    <property type="entry name" value="BLR0577 PROTEIN"/>
    <property type="match status" value="1"/>
</dbReference>
<dbReference type="PANTHER" id="PTHR40254:SF1">
    <property type="entry name" value="BLR0577 PROTEIN"/>
    <property type="match status" value="1"/>
</dbReference>
<dbReference type="SUPFAM" id="SSF51905">
    <property type="entry name" value="FAD/NAD(P)-binding domain"/>
    <property type="match status" value="1"/>
</dbReference>
<evidence type="ECO:0000259" key="1">
    <source>
        <dbReference type="Pfam" id="PF13454"/>
    </source>
</evidence>
<organism evidence="2 3">
    <name type="scientific">Lentzea roselyniae</name>
    <dbReference type="NCBI Taxonomy" id="531940"/>
    <lineage>
        <taxon>Bacteria</taxon>
        <taxon>Bacillati</taxon>
        <taxon>Actinomycetota</taxon>
        <taxon>Actinomycetes</taxon>
        <taxon>Pseudonocardiales</taxon>
        <taxon>Pseudonocardiaceae</taxon>
        <taxon>Lentzea</taxon>
    </lineage>
</organism>
<feature type="domain" description="FAD-dependent urate hydroxylase HpyO/Asp monooxygenase CreE-like FAD/NAD(P)-binding" evidence="1">
    <location>
        <begin position="5"/>
        <end position="157"/>
    </location>
</feature>
<dbReference type="InterPro" id="IPR052189">
    <property type="entry name" value="L-asp_N-monooxygenase_NS-form"/>
</dbReference>
<gene>
    <name evidence="2" type="ORF">GCM10022267_90200</name>
</gene>
<comment type="caution">
    <text evidence="2">The sequence shown here is derived from an EMBL/GenBank/DDBJ whole genome shotgun (WGS) entry which is preliminary data.</text>
</comment>